<dbReference type="Pfam" id="PF13962">
    <property type="entry name" value="PGG"/>
    <property type="match status" value="1"/>
</dbReference>
<sequence>METNTFPLELLTNDNYADWSIKMKNNLLAEGLWDIVETSSEPPKPVDDVVEFEAWKKMNDVALHAIQSSCDMDILSQINKISFAKIAWETLAEMFVEMRWVFYNIVEQGHSCSSNISISGQDMPRGTGANQQVESENSSDNQGRSNSSNISSNGHDKLIQAEAVDPIINEGNSSSAHKSGPERENDYAVLVEAVRKGDWITTRGFLEDNPAALTARIFTGTYPGGTILHAAVDADQEYIVQELVNKMSEHNLAIQDNGRQTALHITTISGNQRMAECLITKNRSLVSIRDKDNDLPVALAMAWGHKELARYLYFPTPLEDLVADYQGPFLLNSCIYNRDLDMALDLMERCPLLAFASDHRSNMFPLEVLAVSTEAFGSGKGMVFWKQWIYNHCIHDISEADLDRAANQFRLNIQNHGQENTTGSGLHISLDRAADQFRLNIQNHGEEKNIGSVRADLWRQLASSLLNLLGFKRLYEMKLVRAQFQQLLYRMCKAIPTLNTITSPINLDFTRIIESAIRRGNFEFVYHMVKENSDIFWMCDHDDRTIFNWAVLHRQHRIFSLIYSLKQKNVVLNLVDKSRNTILHMAGMLTENTPIDHIRGAALQMQREVQWFQEVERICPLTHKEISNKYNLTARQLFTKDHKEMRKDGEKWMKGTATSCTVVGALIITIMFAAAFTIPGGNNQDTGLPILVHDKLFKLFIVTDSLSLFSSSTSVLMFLGILTSRYAEEDFLISLPRKMIIGLFALFFSIATMMIAFSAALLLMLRGEYWIVAPIIGLAGVPIILFVFMQFRLLVDMFHSTYGPGIFDRKMEPWL</sequence>
<organism evidence="4 5">
    <name type="scientific">Juglans regia</name>
    <name type="common">English walnut</name>
    <dbReference type="NCBI Taxonomy" id="51240"/>
    <lineage>
        <taxon>Eukaryota</taxon>
        <taxon>Viridiplantae</taxon>
        <taxon>Streptophyta</taxon>
        <taxon>Embryophyta</taxon>
        <taxon>Tracheophyta</taxon>
        <taxon>Spermatophyta</taxon>
        <taxon>Magnoliopsida</taxon>
        <taxon>eudicotyledons</taxon>
        <taxon>Gunneridae</taxon>
        <taxon>Pentapetalae</taxon>
        <taxon>rosids</taxon>
        <taxon>fabids</taxon>
        <taxon>Fagales</taxon>
        <taxon>Juglandaceae</taxon>
        <taxon>Juglans</taxon>
    </lineage>
</organism>
<evidence type="ECO:0000313" key="5">
    <source>
        <dbReference type="RefSeq" id="XP_035546172.1"/>
    </source>
</evidence>
<dbReference type="InterPro" id="IPR036770">
    <property type="entry name" value="Ankyrin_rpt-contain_sf"/>
</dbReference>
<dbReference type="Proteomes" id="UP000235220">
    <property type="component" value="Chromosome 5"/>
</dbReference>
<dbReference type="AlphaFoldDB" id="A0A6P9EUA0"/>
<dbReference type="PANTHER" id="PTHR24177">
    <property type="entry name" value="CASKIN"/>
    <property type="match status" value="1"/>
</dbReference>
<evidence type="ECO:0000256" key="2">
    <source>
        <dbReference type="SAM" id="Phobius"/>
    </source>
</evidence>
<evidence type="ECO:0000259" key="3">
    <source>
        <dbReference type="Pfam" id="PF13962"/>
    </source>
</evidence>
<name>A0A6P9EUA0_JUGRE</name>
<proteinExistence type="predicted"/>
<dbReference type="InParanoid" id="A0A6P9EUA0"/>
<dbReference type="GO" id="GO:0016020">
    <property type="term" value="C:membrane"/>
    <property type="evidence" value="ECO:0000318"/>
    <property type="project" value="GO_Central"/>
</dbReference>
<dbReference type="RefSeq" id="XP_035546172.1">
    <property type="nucleotide sequence ID" value="XM_035690279.1"/>
</dbReference>
<feature type="compositionally biased region" description="Polar residues" evidence="1">
    <location>
        <begin position="128"/>
        <end position="144"/>
    </location>
</feature>
<keyword evidence="2" id="KW-0812">Transmembrane</keyword>
<feature type="transmembrane region" description="Helical" evidence="2">
    <location>
        <begin position="740"/>
        <end position="763"/>
    </location>
</feature>
<dbReference type="Pfam" id="PF12796">
    <property type="entry name" value="Ank_2"/>
    <property type="match status" value="1"/>
</dbReference>
<dbReference type="GeneID" id="108996226"/>
<protein>
    <submittedName>
        <fullName evidence="5">Uncharacterized protein LOC108996226</fullName>
    </submittedName>
</protein>
<feature type="transmembrane region" description="Helical" evidence="2">
    <location>
        <begin position="655"/>
        <end position="676"/>
    </location>
</feature>
<dbReference type="SMART" id="SM00248">
    <property type="entry name" value="ANK"/>
    <property type="match status" value="5"/>
</dbReference>
<accession>A0A6P9EUA0</accession>
<feature type="transmembrane region" description="Helical" evidence="2">
    <location>
        <begin position="696"/>
        <end position="719"/>
    </location>
</feature>
<evidence type="ECO:0000256" key="1">
    <source>
        <dbReference type="SAM" id="MobiDB-lite"/>
    </source>
</evidence>
<evidence type="ECO:0000313" key="4">
    <source>
        <dbReference type="Proteomes" id="UP000235220"/>
    </source>
</evidence>
<keyword evidence="2" id="KW-0472">Membrane</keyword>
<feature type="region of interest" description="Disordered" evidence="1">
    <location>
        <begin position="116"/>
        <end position="155"/>
    </location>
</feature>
<dbReference type="FunCoup" id="A0A6P9EUA0">
    <property type="interactions" value="212"/>
</dbReference>
<feature type="transmembrane region" description="Helical" evidence="2">
    <location>
        <begin position="769"/>
        <end position="789"/>
    </location>
</feature>
<keyword evidence="2" id="KW-1133">Transmembrane helix</keyword>
<dbReference type="PANTHER" id="PTHR24177:SF329">
    <property type="entry name" value="ANKYRIN REPEAT PROTEIN"/>
    <property type="match status" value="1"/>
</dbReference>
<dbReference type="InterPro" id="IPR002110">
    <property type="entry name" value="Ankyrin_rpt"/>
</dbReference>
<dbReference type="Gene3D" id="1.25.40.20">
    <property type="entry name" value="Ankyrin repeat-containing domain"/>
    <property type="match status" value="2"/>
</dbReference>
<reference evidence="5" key="1">
    <citation type="submission" date="2025-08" db="UniProtKB">
        <authorList>
            <consortium name="RefSeq"/>
        </authorList>
    </citation>
    <scope>IDENTIFICATION</scope>
    <source>
        <tissue evidence="5">Leaves</tissue>
    </source>
</reference>
<dbReference type="SUPFAM" id="SSF48403">
    <property type="entry name" value="Ankyrin repeat"/>
    <property type="match status" value="2"/>
</dbReference>
<dbReference type="OrthoDB" id="1880601at2759"/>
<keyword evidence="4" id="KW-1185">Reference proteome</keyword>
<dbReference type="InterPro" id="IPR026961">
    <property type="entry name" value="PGG_dom"/>
</dbReference>
<dbReference type="KEGG" id="jre:108996226"/>
<dbReference type="Pfam" id="PF14223">
    <property type="entry name" value="Retrotran_gag_2"/>
    <property type="match status" value="1"/>
</dbReference>
<feature type="domain" description="PGG" evidence="3">
    <location>
        <begin position="650"/>
        <end position="762"/>
    </location>
</feature>
<gene>
    <name evidence="5" type="primary">LOC108996226</name>
</gene>